<dbReference type="Proteomes" id="UP000682811">
    <property type="component" value="Unassembled WGS sequence"/>
</dbReference>
<organism evidence="3 4">
    <name type="scientific">Paenibacillus azoreducens</name>
    <dbReference type="NCBI Taxonomy" id="116718"/>
    <lineage>
        <taxon>Bacteria</taxon>
        <taxon>Bacillati</taxon>
        <taxon>Bacillota</taxon>
        <taxon>Bacilli</taxon>
        <taxon>Bacillales</taxon>
        <taxon>Paenibacillaceae</taxon>
        <taxon>Paenibacillus</taxon>
    </lineage>
</organism>
<evidence type="ECO:0000313" key="4">
    <source>
        <dbReference type="Proteomes" id="UP000682811"/>
    </source>
</evidence>
<keyword evidence="1" id="KW-0812">Transmembrane</keyword>
<feature type="transmembrane region" description="Helical" evidence="1">
    <location>
        <begin position="60"/>
        <end position="79"/>
    </location>
</feature>
<evidence type="ECO:0000259" key="2">
    <source>
        <dbReference type="Pfam" id="PF13786"/>
    </source>
</evidence>
<keyword evidence="1" id="KW-0472">Membrane</keyword>
<protein>
    <recommendedName>
        <fullName evidence="2">DUF4179 domain-containing protein</fullName>
    </recommendedName>
</protein>
<reference evidence="3 4" key="1">
    <citation type="submission" date="2021-03" db="EMBL/GenBank/DDBJ databases">
        <title>Antimicrobial resistance genes in bacteria isolated from Japanese honey, and their potential for conferring macrolide and lincosamide resistance in the American foulbrood pathogen Paenibacillus larvae.</title>
        <authorList>
            <person name="Okamoto M."/>
            <person name="Kumagai M."/>
            <person name="Kanamori H."/>
            <person name="Takamatsu D."/>
        </authorList>
    </citation>
    <scope>NUCLEOTIDE SEQUENCE [LARGE SCALE GENOMIC DNA]</scope>
    <source>
        <strain evidence="3 4">J34TS1</strain>
    </source>
</reference>
<comment type="caution">
    <text evidence="3">The sequence shown here is derived from an EMBL/GenBank/DDBJ whole genome shotgun (WGS) entry which is preliminary data.</text>
</comment>
<dbReference type="Pfam" id="PF13786">
    <property type="entry name" value="DUF4179"/>
    <property type="match status" value="1"/>
</dbReference>
<feature type="domain" description="DUF4179" evidence="2">
    <location>
        <begin position="64"/>
        <end position="132"/>
    </location>
</feature>
<dbReference type="EMBL" id="BORT01000014">
    <property type="protein sequence ID" value="GIO48526.1"/>
    <property type="molecule type" value="Genomic_DNA"/>
</dbReference>
<evidence type="ECO:0000313" key="3">
    <source>
        <dbReference type="EMBL" id="GIO48526.1"/>
    </source>
</evidence>
<keyword evidence="1" id="KW-1133">Transmembrane helix</keyword>
<dbReference type="InterPro" id="IPR025436">
    <property type="entry name" value="DUF4179"/>
</dbReference>
<gene>
    <name evidence="3" type="ORF">J34TS1_32910</name>
</gene>
<sequence length="565" mass="64418">MSKQAREEKVLAQQLGGEGSHTYPDFDAMWLRIEADREQEQAPIAVERTKRTGFLHGRRLAFLSSIAFVIIATPVLASMSGRWDFTSRPGLEAALHQGFGQTLNKSVTENGVTFTVDSAMSDDNGTTLLYSFDPKDKQARKWGFSEVELRGADGEKIAQVEGGRAMKMNWDKGYYSHTWDSENKQYNGFFETPWTFSSLKTDVQFIVRGLQEYRDKRVPLNLDLSRNGIHTFPIKKDGIDALNIEVVDQGAEGVLIKSSLRYMNKQAVDIASPRIQVMKDGKLMKSESLVRVWPDADGVYESRDDYRWKDINQKGITFELDYLVEGQKIDGEWNVGTLNLNKEKALNASATRELNIPFETSFGTSTIRKLIIRPTGIRIEVETPNAYDDPIYKNTFLSINGRKLKGYMGLGDGNKLKPYTKTKTFLFDVPPDLRITPDTPMELMLQNEYESKSDYAQPVMLKNISGEKQTVITDIEGYPVKWTYYKANGKLYVETDSMDEQFVGVDQTYYEQEGEQILSSIIYFNGSTPTNKLNVFSNFEGTELELYIKIYHVWHPDRNLTLKLQ</sequence>
<accession>A0A919YD61</accession>
<name>A0A919YD61_9BACL</name>
<dbReference type="AlphaFoldDB" id="A0A919YD61"/>
<proteinExistence type="predicted"/>
<evidence type="ECO:0000256" key="1">
    <source>
        <dbReference type="SAM" id="Phobius"/>
    </source>
</evidence>
<dbReference type="RefSeq" id="WP_212979167.1">
    <property type="nucleotide sequence ID" value="NZ_AP025343.1"/>
</dbReference>
<dbReference type="Gene3D" id="2.60.40.1630">
    <property type="entry name" value="bacillus anthracis domain"/>
    <property type="match status" value="1"/>
</dbReference>
<keyword evidence="4" id="KW-1185">Reference proteome</keyword>